<dbReference type="Pfam" id="PF07714">
    <property type="entry name" value="PK_Tyr_Ser-Thr"/>
    <property type="match status" value="1"/>
</dbReference>
<keyword evidence="5" id="KW-1185">Reference proteome</keyword>
<dbReference type="GO" id="GO:0005886">
    <property type="term" value="C:plasma membrane"/>
    <property type="evidence" value="ECO:0007669"/>
    <property type="project" value="TreeGrafter"/>
</dbReference>
<dbReference type="SUPFAM" id="SSF56112">
    <property type="entry name" value="Protein kinase-like (PK-like)"/>
    <property type="match status" value="1"/>
</dbReference>
<feature type="domain" description="Protein kinase" evidence="3">
    <location>
        <begin position="1"/>
        <end position="158"/>
    </location>
</feature>
<gene>
    <name evidence="4" type="ORF">ONB1V03_LOCUS21317</name>
</gene>
<dbReference type="PANTHER" id="PTHR24416">
    <property type="entry name" value="TYROSINE-PROTEIN KINASE RECEPTOR"/>
    <property type="match status" value="1"/>
</dbReference>
<dbReference type="PRINTS" id="PR00109">
    <property type="entry name" value="TYRKINASE"/>
</dbReference>
<dbReference type="Proteomes" id="UP000728032">
    <property type="component" value="Unassembled WGS sequence"/>
</dbReference>
<dbReference type="InterPro" id="IPR020635">
    <property type="entry name" value="Tyr_kinase_cat_dom"/>
</dbReference>
<keyword evidence="2" id="KW-0597">Phosphoprotein</keyword>
<dbReference type="InterPro" id="IPR000719">
    <property type="entry name" value="Prot_kinase_dom"/>
</dbReference>
<evidence type="ECO:0000313" key="4">
    <source>
        <dbReference type="EMBL" id="CAD7664759.1"/>
    </source>
</evidence>
<dbReference type="EMBL" id="OC955585">
    <property type="protein sequence ID" value="CAD7664759.1"/>
    <property type="molecule type" value="Genomic_DNA"/>
</dbReference>
<dbReference type="InterPro" id="IPR001245">
    <property type="entry name" value="Ser-Thr/Tyr_kinase_cat_dom"/>
</dbReference>
<dbReference type="EMBL" id="CAJPVJ010040760">
    <property type="protein sequence ID" value="CAG2181896.1"/>
    <property type="molecule type" value="Genomic_DNA"/>
</dbReference>
<keyword evidence="1" id="KW-0728">SH3 domain</keyword>
<dbReference type="InterPro" id="IPR008266">
    <property type="entry name" value="Tyr_kinase_AS"/>
</dbReference>
<dbReference type="OrthoDB" id="28230at2759"/>
<dbReference type="Gene3D" id="1.10.510.10">
    <property type="entry name" value="Transferase(Phosphotransferase) domain 1"/>
    <property type="match status" value="1"/>
</dbReference>
<evidence type="ECO:0000313" key="5">
    <source>
        <dbReference type="Proteomes" id="UP000728032"/>
    </source>
</evidence>
<dbReference type="InterPro" id="IPR050122">
    <property type="entry name" value="RTK"/>
</dbReference>
<dbReference type="GO" id="GO:0005524">
    <property type="term" value="F:ATP binding"/>
    <property type="evidence" value="ECO:0007669"/>
    <property type="project" value="InterPro"/>
</dbReference>
<dbReference type="PROSITE" id="PS00109">
    <property type="entry name" value="PROTEIN_KINASE_TYR"/>
    <property type="match status" value="1"/>
</dbReference>
<dbReference type="SMART" id="SM00219">
    <property type="entry name" value="TyrKc"/>
    <property type="match status" value="1"/>
</dbReference>
<dbReference type="GO" id="GO:0007169">
    <property type="term" value="P:cell surface receptor protein tyrosine kinase signaling pathway"/>
    <property type="evidence" value="ECO:0007669"/>
    <property type="project" value="TreeGrafter"/>
</dbReference>
<reference evidence="4" key="1">
    <citation type="submission" date="2020-11" db="EMBL/GenBank/DDBJ databases">
        <authorList>
            <person name="Tran Van P."/>
        </authorList>
    </citation>
    <scope>NUCLEOTIDE SEQUENCE</scope>
</reference>
<dbReference type="FunFam" id="1.10.510.10:FF:000399">
    <property type="entry name" value="Tyrosine-protein kinase"/>
    <property type="match status" value="1"/>
</dbReference>
<dbReference type="PROSITE" id="PS50011">
    <property type="entry name" value="PROTEIN_KINASE_DOM"/>
    <property type="match status" value="1"/>
</dbReference>
<proteinExistence type="predicted"/>
<organism evidence="4">
    <name type="scientific">Oppiella nova</name>
    <dbReference type="NCBI Taxonomy" id="334625"/>
    <lineage>
        <taxon>Eukaryota</taxon>
        <taxon>Metazoa</taxon>
        <taxon>Ecdysozoa</taxon>
        <taxon>Arthropoda</taxon>
        <taxon>Chelicerata</taxon>
        <taxon>Arachnida</taxon>
        <taxon>Acari</taxon>
        <taxon>Acariformes</taxon>
        <taxon>Sarcoptiformes</taxon>
        <taxon>Oribatida</taxon>
        <taxon>Brachypylina</taxon>
        <taxon>Oppioidea</taxon>
        <taxon>Oppiidae</taxon>
        <taxon>Oppiella</taxon>
    </lineage>
</organism>
<dbReference type="GO" id="GO:0043235">
    <property type="term" value="C:receptor complex"/>
    <property type="evidence" value="ECO:0007669"/>
    <property type="project" value="TreeGrafter"/>
</dbReference>
<dbReference type="GO" id="GO:0004714">
    <property type="term" value="F:transmembrane receptor protein tyrosine kinase activity"/>
    <property type="evidence" value="ECO:0007669"/>
    <property type="project" value="TreeGrafter"/>
</dbReference>
<protein>
    <recommendedName>
        <fullName evidence="3">Protein kinase domain-containing protein</fullName>
    </recommendedName>
</protein>
<dbReference type="AlphaFoldDB" id="A0A7R9R144"/>
<dbReference type="PANTHER" id="PTHR24416:SF611">
    <property type="entry name" value="TYROSINE-PROTEIN KINASE TRANSMEMBRANE RECEPTOR ROR"/>
    <property type="match status" value="1"/>
</dbReference>
<name>A0A7R9R144_9ACAR</name>
<sequence>MCSQVASGMSYLESIKLVHRDLAARNILVGDNNEVKVADFGLARIIEEEEYVARQGAKFPIKWTAPEAALFGKFSTKSDIWSYGVLLYEMITFGQIPYAGMQNREVLDKVSQHKYRLPKPIGVECPDSYYDMMLKCWDEVPENRPTFEYLYHFFEDYFVATERQYHKADENEEDIDDQ</sequence>
<accession>A0A7R9R144</accession>
<evidence type="ECO:0000256" key="2">
    <source>
        <dbReference type="ARBA" id="ARBA00022553"/>
    </source>
</evidence>
<evidence type="ECO:0000256" key="1">
    <source>
        <dbReference type="ARBA" id="ARBA00022443"/>
    </source>
</evidence>
<dbReference type="InterPro" id="IPR011009">
    <property type="entry name" value="Kinase-like_dom_sf"/>
</dbReference>
<evidence type="ECO:0000259" key="3">
    <source>
        <dbReference type="PROSITE" id="PS50011"/>
    </source>
</evidence>